<evidence type="ECO:0000313" key="1">
    <source>
        <dbReference type="EMBL" id="AJD41017.1"/>
    </source>
</evidence>
<protein>
    <submittedName>
        <fullName evidence="1">Uncharacterized protein</fullName>
    </submittedName>
</protein>
<sequence length="81" mass="9204">MEWRSENPAGWPAADGAVRRAVRVEDELGLRREQLHITIAYDDDAPERATVEPYQGEILLGPEAFKEVIDDWLASVREVEV</sequence>
<dbReference type="RefSeq" id="WP_039844701.1">
    <property type="nucleotide sequence ID" value="NZ_CP006877.1"/>
</dbReference>
<dbReference type="Proteomes" id="UP000031368">
    <property type="component" value="Chromosome"/>
</dbReference>
<evidence type="ECO:0000313" key="2">
    <source>
        <dbReference type="Proteomes" id="UP000031368"/>
    </source>
</evidence>
<dbReference type="HOGENOM" id="CLU_2571407_0_0_5"/>
<dbReference type="EMBL" id="CP006877">
    <property type="protein sequence ID" value="AJD41017.1"/>
    <property type="molecule type" value="Genomic_DNA"/>
</dbReference>
<keyword evidence="2" id="KW-1185">Reference proteome</keyword>
<reference evidence="1 2" key="1">
    <citation type="submission" date="2013-11" db="EMBL/GenBank/DDBJ databases">
        <title>Complete genome sequence of Rhizobium gallicum bv. gallicum R602.</title>
        <authorList>
            <person name="Bustos P."/>
            <person name="Santamaria R.I."/>
            <person name="Lozano L."/>
            <person name="Acosta J.L."/>
            <person name="Ormeno-Orrillo E."/>
            <person name="Rogel M.A."/>
            <person name="Romero D."/>
            <person name="Cevallos M.A."/>
            <person name="Martinez-Romero E."/>
            <person name="Gonzalez V."/>
        </authorList>
    </citation>
    <scope>NUCLEOTIDE SEQUENCE [LARGE SCALE GENOMIC DNA]</scope>
    <source>
        <strain evidence="1 2">R602</strain>
    </source>
</reference>
<organism evidence="1 2">
    <name type="scientific">Rhizobium gallicum bv. gallicum R602sp</name>
    <dbReference type="NCBI Taxonomy" id="1041138"/>
    <lineage>
        <taxon>Bacteria</taxon>
        <taxon>Pseudomonadati</taxon>
        <taxon>Pseudomonadota</taxon>
        <taxon>Alphaproteobacteria</taxon>
        <taxon>Hyphomicrobiales</taxon>
        <taxon>Rhizobiaceae</taxon>
        <taxon>Rhizobium/Agrobacterium group</taxon>
        <taxon>Rhizobium</taxon>
    </lineage>
</organism>
<dbReference type="KEGG" id="rga:RGR602_CH01678"/>
<name>A0A0B4X3B5_9HYPH</name>
<accession>A0A0B4X3B5</accession>
<gene>
    <name evidence="1" type="ORF">RGR602_CH01678</name>
</gene>
<proteinExistence type="predicted"/>
<dbReference type="AlphaFoldDB" id="A0A0B4X3B5"/>